<dbReference type="InterPro" id="IPR037066">
    <property type="entry name" value="Plug_dom_sf"/>
</dbReference>
<dbReference type="AlphaFoldDB" id="A0A3Q9JLA0"/>
<evidence type="ECO:0000256" key="15">
    <source>
        <dbReference type="PROSITE-ProRule" id="PRU10144"/>
    </source>
</evidence>
<evidence type="ECO:0000256" key="9">
    <source>
        <dbReference type="ARBA" id="ARBA00023065"/>
    </source>
</evidence>
<dbReference type="PROSITE" id="PS01156">
    <property type="entry name" value="TONB_DEPENDENT_REC_2"/>
    <property type="match status" value="1"/>
</dbReference>
<gene>
    <name evidence="20" type="ORF">DM558_02360</name>
</gene>
<dbReference type="PANTHER" id="PTHR32552:SF82">
    <property type="entry name" value="FCUA PROTEIN"/>
    <property type="match status" value="1"/>
</dbReference>
<dbReference type="GO" id="GO:0015891">
    <property type="term" value="P:siderophore transport"/>
    <property type="evidence" value="ECO:0007669"/>
    <property type="project" value="InterPro"/>
</dbReference>
<dbReference type="PANTHER" id="PTHR32552">
    <property type="entry name" value="FERRICHROME IRON RECEPTOR-RELATED"/>
    <property type="match status" value="1"/>
</dbReference>
<evidence type="ECO:0000256" key="4">
    <source>
        <dbReference type="ARBA" id="ARBA00022452"/>
    </source>
</evidence>
<feature type="domain" description="TonB-dependent receptor-like beta-barrel" evidence="18">
    <location>
        <begin position="250"/>
        <end position="691"/>
    </location>
</feature>
<dbReference type="InterPro" id="IPR000531">
    <property type="entry name" value="Beta-barrel_TonB"/>
</dbReference>
<evidence type="ECO:0000256" key="3">
    <source>
        <dbReference type="ARBA" id="ARBA00022448"/>
    </source>
</evidence>
<dbReference type="InterPro" id="IPR039426">
    <property type="entry name" value="TonB-dep_rcpt-like"/>
</dbReference>
<evidence type="ECO:0000256" key="8">
    <source>
        <dbReference type="ARBA" id="ARBA00023004"/>
    </source>
</evidence>
<evidence type="ECO:0000256" key="16">
    <source>
        <dbReference type="RuleBase" id="RU003357"/>
    </source>
</evidence>
<keyword evidence="4 14" id="KW-1134">Transmembrane beta strand</keyword>
<dbReference type="GO" id="GO:0038023">
    <property type="term" value="F:signaling receptor activity"/>
    <property type="evidence" value="ECO:0007669"/>
    <property type="project" value="InterPro"/>
</dbReference>
<keyword evidence="9" id="KW-0406">Ion transport</keyword>
<comment type="similarity">
    <text evidence="2 14 16">Belongs to the TonB-dependent receptor family.</text>
</comment>
<evidence type="ECO:0000256" key="11">
    <source>
        <dbReference type="ARBA" id="ARBA00023136"/>
    </source>
</evidence>
<evidence type="ECO:0000256" key="10">
    <source>
        <dbReference type="ARBA" id="ARBA00023077"/>
    </source>
</evidence>
<feature type="domain" description="TonB-dependent receptor plug" evidence="19">
    <location>
        <begin position="74"/>
        <end position="170"/>
    </location>
</feature>
<evidence type="ECO:0000313" key="20">
    <source>
        <dbReference type="EMBL" id="AZS52148.1"/>
    </source>
</evidence>
<feature type="region of interest" description="Disordered" evidence="17">
    <location>
        <begin position="264"/>
        <end position="286"/>
    </location>
</feature>
<evidence type="ECO:0000259" key="19">
    <source>
        <dbReference type="Pfam" id="PF07715"/>
    </source>
</evidence>
<evidence type="ECO:0000256" key="1">
    <source>
        <dbReference type="ARBA" id="ARBA00004571"/>
    </source>
</evidence>
<keyword evidence="12 20" id="KW-0675">Receptor</keyword>
<sequence length="725" mass="79790">MLVALLTPCFLWGQSINAEEKQRDTPSVSEVDPLQLETFDISADASANGLSEAYSGGQVARGARIGILGNQDMMDSSFVSTAYTSKMIQDTQAQSVSDVVRNDPSVQVARGFGNFQEVYVIRGFPIYSDDMMYNGLYGILPRQYVSTEFLERVEVFRGANSFLNGAAPGGSGIGGAINLLPKRAGSEPLTRLSTGVQSGGEWYTATDLARRFGDEQQFGVRLNAARHKGDTAIKREHRKLDMLSLGLDYHTDTVRLSSDLGYQDQRLDQPRPSVTPSGSGVLSVPNAKENYGQPWTYSMERQTFGTFRGEWDILDNVTGWAALGMRKGTEHSILSGPTAQDDGSFKARRSTVAREDTVLSGDMGFMGNFMTGPISHQWAISHNLYNLRSRNAYAWSANSITGNIYYPNYSLMPTDNSLVGGDLSAPHVTDRTQMHSTAIVDTVGLFEDTLLLTAGLRRQNLNVKSYNYNTGNRASSYNKGVTTPMYGLVYKFNPEFSFYANHIEGLAKGDIAPSVSGGTPVVNAGEALTPYRSRQTEFGLKYDGENIGGSLSYFTTKKPFSTVKNGYFSAGGKQRNQGVELMFFGEPVETVRLLGGITYIHAKQIKVADQATKDKYVIGVPKYRANLNAEWDIPFIENLAVNTQVMYTAKQYVNATNTLQVPSWTRVDLGARYLIHVGKQKVTLRAKVENVANRKYWASVGGYAGANYLTMGDPRTYLFSMDVDF</sequence>
<dbReference type="InterPro" id="IPR010917">
    <property type="entry name" value="TonB_rcpt_CS"/>
</dbReference>
<accession>A0A3Q9JLA0</accession>
<dbReference type="InterPro" id="IPR010105">
    <property type="entry name" value="TonB_sidphr_rcpt"/>
</dbReference>
<keyword evidence="13 14" id="KW-0998">Cell outer membrane</keyword>
<dbReference type="PROSITE" id="PS52016">
    <property type="entry name" value="TONB_DEPENDENT_REC_3"/>
    <property type="match status" value="1"/>
</dbReference>
<dbReference type="SUPFAM" id="SSF56935">
    <property type="entry name" value="Porins"/>
    <property type="match status" value="1"/>
</dbReference>
<keyword evidence="21" id="KW-1185">Reference proteome</keyword>
<evidence type="ECO:0000313" key="21">
    <source>
        <dbReference type="Proteomes" id="UP000273143"/>
    </source>
</evidence>
<dbReference type="Gene3D" id="2.40.170.20">
    <property type="entry name" value="TonB-dependent receptor, beta-barrel domain"/>
    <property type="match status" value="1"/>
</dbReference>
<evidence type="ECO:0000256" key="6">
    <source>
        <dbReference type="ARBA" id="ARBA00022692"/>
    </source>
</evidence>
<keyword evidence="3 14" id="KW-0813">Transport</keyword>
<keyword evidence="10 16" id="KW-0798">TonB box</keyword>
<evidence type="ECO:0000256" key="13">
    <source>
        <dbReference type="ARBA" id="ARBA00023237"/>
    </source>
</evidence>
<evidence type="ECO:0000256" key="7">
    <source>
        <dbReference type="ARBA" id="ARBA00022729"/>
    </source>
</evidence>
<evidence type="ECO:0000256" key="14">
    <source>
        <dbReference type="PROSITE-ProRule" id="PRU01360"/>
    </source>
</evidence>
<evidence type="ECO:0000259" key="18">
    <source>
        <dbReference type="Pfam" id="PF00593"/>
    </source>
</evidence>
<dbReference type="Proteomes" id="UP000273143">
    <property type="component" value="Chromosome"/>
</dbReference>
<dbReference type="Gene3D" id="2.170.130.10">
    <property type="entry name" value="TonB-dependent receptor, plug domain"/>
    <property type="match status" value="1"/>
</dbReference>
<dbReference type="CDD" id="cd01347">
    <property type="entry name" value="ligand_gated_channel"/>
    <property type="match status" value="1"/>
</dbReference>
<feature type="short sequence motif" description="TonB C-terminal box" evidence="15">
    <location>
        <begin position="708"/>
        <end position="725"/>
    </location>
</feature>
<comment type="subcellular location">
    <subcellularLocation>
        <location evidence="1 14">Cell outer membrane</location>
        <topology evidence="1 14">Multi-pass membrane protein</topology>
    </subcellularLocation>
</comment>
<dbReference type="EMBL" id="CP029822">
    <property type="protein sequence ID" value="AZS52148.1"/>
    <property type="molecule type" value="Genomic_DNA"/>
</dbReference>
<dbReference type="KEGG" id="emo:DM558_02360"/>
<dbReference type="InterPro" id="IPR012910">
    <property type="entry name" value="Plug_dom"/>
</dbReference>
<evidence type="ECO:0000256" key="5">
    <source>
        <dbReference type="ARBA" id="ARBA00022496"/>
    </source>
</evidence>
<keyword evidence="5" id="KW-0410">Iron transport</keyword>
<keyword evidence="8" id="KW-0408">Iron</keyword>
<dbReference type="Pfam" id="PF00593">
    <property type="entry name" value="TonB_dep_Rec_b-barrel"/>
    <property type="match status" value="1"/>
</dbReference>
<organism evidence="20 21">
    <name type="scientific">Entomomonas moraniae</name>
    <dbReference type="NCBI Taxonomy" id="2213226"/>
    <lineage>
        <taxon>Bacteria</taxon>
        <taxon>Pseudomonadati</taxon>
        <taxon>Pseudomonadota</taxon>
        <taxon>Gammaproteobacteria</taxon>
        <taxon>Pseudomonadales</taxon>
        <taxon>Pseudomonadaceae</taxon>
        <taxon>Entomomonas</taxon>
    </lineage>
</organism>
<name>A0A3Q9JLA0_9GAMM</name>
<evidence type="ECO:0000256" key="2">
    <source>
        <dbReference type="ARBA" id="ARBA00009810"/>
    </source>
</evidence>
<keyword evidence="7" id="KW-0732">Signal</keyword>
<evidence type="ECO:0000256" key="17">
    <source>
        <dbReference type="SAM" id="MobiDB-lite"/>
    </source>
</evidence>
<proteinExistence type="inferred from homology"/>
<dbReference type="GO" id="GO:0015344">
    <property type="term" value="F:siderophore uptake transmembrane transporter activity"/>
    <property type="evidence" value="ECO:0007669"/>
    <property type="project" value="TreeGrafter"/>
</dbReference>
<dbReference type="GO" id="GO:0009279">
    <property type="term" value="C:cell outer membrane"/>
    <property type="evidence" value="ECO:0007669"/>
    <property type="project" value="UniProtKB-SubCell"/>
</dbReference>
<keyword evidence="6 14" id="KW-0812">Transmembrane</keyword>
<dbReference type="InterPro" id="IPR036942">
    <property type="entry name" value="Beta-barrel_TonB_sf"/>
</dbReference>
<reference evidence="21" key="1">
    <citation type="submission" date="2018-06" db="EMBL/GenBank/DDBJ databases">
        <title>Complete genome of Pseudomonas insecticola strain QZS01.</title>
        <authorList>
            <person name="Wang J."/>
            <person name="Su Q."/>
        </authorList>
    </citation>
    <scope>NUCLEOTIDE SEQUENCE [LARGE SCALE GENOMIC DNA]</scope>
    <source>
        <strain evidence="21">QZS01</strain>
    </source>
</reference>
<evidence type="ECO:0000256" key="12">
    <source>
        <dbReference type="ARBA" id="ARBA00023170"/>
    </source>
</evidence>
<keyword evidence="11 14" id="KW-0472">Membrane</keyword>
<dbReference type="NCBIfam" id="TIGR01783">
    <property type="entry name" value="TonB-siderophor"/>
    <property type="match status" value="1"/>
</dbReference>
<protein>
    <submittedName>
        <fullName evidence="20">TonB-dependent receptor</fullName>
    </submittedName>
</protein>
<dbReference type="Pfam" id="PF07715">
    <property type="entry name" value="Plug"/>
    <property type="match status" value="1"/>
</dbReference>